<dbReference type="OrthoDB" id="442926at2759"/>
<dbReference type="EMBL" id="CAMXCT030004669">
    <property type="protein sequence ID" value="CAL4797246.1"/>
    <property type="molecule type" value="Genomic_DNA"/>
</dbReference>
<dbReference type="SUPFAM" id="SSF48371">
    <property type="entry name" value="ARM repeat"/>
    <property type="match status" value="1"/>
</dbReference>
<dbReference type="InterPro" id="IPR016024">
    <property type="entry name" value="ARM-type_fold"/>
</dbReference>
<dbReference type="AlphaFoldDB" id="A0A9P1DJ81"/>
<comment type="caution">
    <text evidence="1">The sequence shown here is derived from an EMBL/GenBank/DDBJ whole genome shotgun (WGS) entry which is preliminary data.</text>
</comment>
<evidence type="ECO:0000313" key="1">
    <source>
        <dbReference type="EMBL" id="CAI4009934.1"/>
    </source>
</evidence>
<dbReference type="EMBL" id="CAMXCT020004669">
    <property type="protein sequence ID" value="CAL1163309.1"/>
    <property type="molecule type" value="Genomic_DNA"/>
</dbReference>
<evidence type="ECO:0000313" key="2">
    <source>
        <dbReference type="EMBL" id="CAL1163309.1"/>
    </source>
</evidence>
<organism evidence="1">
    <name type="scientific">Cladocopium goreaui</name>
    <dbReference type="NCBI Taxonomy" id="2562237"/>
    <lineage>
        <taxon>Eukaryota</taxon>
        <taxon>Sar</taxon>
        <taxon>Alveolata</taxon>
        <taxon>Dinophyceae</taxon>
        <taxon>Suessiales</taxon>
        <taxon>Symbiodiniaceae</taxon>
        <taxon>Cladocopium</taxon>
    </lineage>
</organism>
<reference evidence="1" key="1">
    <citation type="submission" date="2022-10" db="EMBL/GenBank/DDBJ databases">
        <authorList>
            <person name="Chen Y."/>
            <person name="Dougan E. K."/>
            <person name="Chan C."/>
            <person name="Rhodes N."/>
            <person name="Thang M."/>
        </authorList>
    </citation>
    <scope>NUCLEOTIDE SEQUENCE</scope>
</reference>
<sequence>MPWTQRLQRCRCVKCCWQSRAAGTASLPVAQGLEGAEILISRQRPERFVHEGLLNQLRLAATAQRFNSVEWRRLRPQLPQAAPQLRPSELALTLQGLAALRSVETPYIEPVLDAVQQLASYMNPENFVDCMVALATLQTPQAKDAVDALVRGTSESSELHTLQRGQVMGCLEALVQLNHPSEKMLQALLQEMPSAWKMTAEELLRTLRLMKGVTEISKSHKVLDMMCLALADATGALRSRLRGQEQLPTVKLVEAFMLCTELQQLLNESQTRKVTSAPMDLETYLQTRGMPTETHGAGFERLLLTELTAKVERFPDDLAELPGSECTRLCAVLVQVARREQRTSLPPFIAKIVPALVERLRAQLEVLHTEEIALALALLSDLGYRDDYLSDCFAEALRARLPLREASVQLFCNALHALARQSVAAFLDLLSPLLQDLVSRDEEFLQEVQQLSNSLAIGLERTRDEIDVPERWLHHVHSSILGQESFEELSWAIDPHRLQEACLNWHQLRERWREQEMTERRRAKPKAWMQNE</sequence>
<reference evidence="2" key="2">
    <citation type="submission" date="2024-04" db="EMBL/GenBank/DDBJ databases">
        <authorList>
            <person name="Chen Y."/>
            <person name="Shah S."/>
            <person name="Dougan E. K."/>
            <person name="Thang M."/>
            <person name="Chan C."/>
        </authorList>
    </citation>
    <scope>NUCLEOTIDE SEQUENCE [LARGE SCALE GENOMIC DNA]</scope>
</reference>
<dbReference type="Proteomes" id="UP001152797">
    <property type="component" value="Unassembled WGS sequence"/>
</dbReference>
<dbReference type="EMBL" id="CAMXCT010004669">
    <property type="protein sequence ID" value="CAI4009934.1"/>
    <property type="molecule type" value="Genomic_DNA"/>
</dbReference>
<protein>
    <submittedName>
        <fullName evidence="1">Uncharacterized protein</fullName>
    </submittedName>
</protein>
<evidence type="ECO:0000313" key="3">
    <source>
        <dbReference type="Proteomes" id="UP001152797"/>
    </source>
</evidence>
<proteinExistence type="predicted"/>
<accession>A0A9P1DJ81</accession>
<name>A0A9P1DJ81_9DINO</name>
<keyword evidence="3" id="KW-1185">Reference proteome</keyword>
<gene>
    <name evidence="1" type="ORF">C1SCF055_LOCUS35258</name>
</gene>